<feature type="transmembrane region" description="Helical" evidence="7">
    <location>
        <begin position="109"/>
        <end position="129"/>
    </location>
</feature>
<dbReference type="PANTHER" id="PTHR33048:SF31">
    <property type="entry name" value="INTEGRAL MEMBRANE PROTEIN"/>
    <property type="match status" value="1"/>
</dbReference>
<feature type="region of interest" description="Disordered" evidence="6">
    <location>
        <begin position="558"/>
        <end position="590"/>
    </location>
</feature>
<comment type="subcellular location">
    <subcellularLocation>
        <location evidence="1">Membrane</location>
        <topology evidence="1">Multi-pass membrane protein</topology>
    </subcellularLocation>
</comment>
<comment type="caution">
    <text evidence="9">The sequence shown here is derived from an EMBL/GenBank/DDBJ whole genome shotgun (WGS) entry which is preliminary data.</text>
</comment>
<feature type="compositionally biased region" description="Polar residues" evidence="6">
    <location>
        <begin position="566"/>
        <end position="582"/>
    </location>
</feature>
<evidence type="ECO:0000256" key="7">
    <source>
        <dbReference type="SAM" id="Phobius"/>
    </source>
</evidence>
<evidence type="ECO:0000256" key="5">
    <source>
        <dbReference type="ARBA" id="ARBA00038359"/>
    </source>
</evidence>
<name>A0A8H3UWZ7_VENIN</name>
<sequence>MILRADSSSPTPAELPALSKNWMSTMPGRCQDRSIQTLLLYAVAFVAISTDWVFAILPIFLLWNVQLNWRVKGPVIIMLGLGIFASIAPIVRLKYLIGLNDRTRILDHLGNILVWASVEVNVGMFVANLPACRPILERAITRPFSRTGSTSNTRSDGKSRGLSTRKSRLDDNTSDQYVLDERPESSTLQDYLRNGHKSGNIGVHTTIYGDADEESSITMDHWSDISQRNMVRKASEDGRIHVNVQKDFTMEVTQEKFHPRTPELAYLKHKLSATRTCTMAEPSAQNKATDASRSTKQRENFLSLPLEIRQKVLLQSYDLKIMTVRSDTAKMEPVNMRGRPLSYTTITQYLQQRHAFVQQNRALKLAEKMNRMHFEHELNLIRIWRDTLMEVDHRLCEDMPYVHRLWTEEINGLKDACQDGSMHIVTSDDVMYAKGKWVEYANRMRVEYNGGTCYQFCKEPLEIVKHCASHTMTSTFEAKARLMALAKDDKIMFTPALKLPSQNSKARLMALARDDKIMFTPAPKPKALTAFQPLFRPADLSQNPMSWQASVEETTNPLLAPEPRSLAQTQTGPTTLHPTSLLTVHHELRQ</sequence>
<evidence type="ECO:0000256" key="2">
    <source>
        <dbReference type="ARBA" id="ARBA00022692"/>
    </source>
</evidence>
<protein>
    <recommendedName>
        <fullName evidence="8">Rhodopsin domain-containing protein</fullName>
    </recommendedName>
</protein>
<dbReference type="Pfam" id="PF20684">
    <property type="entry name" value="Fung_rhodopsin"/>
    <property type="match status" value="1"/>
</dbReference>
<proteinExistence type="inferred from homology"/>
<dbReference type="PANTHER" id="PTHR33048">
    <property type="entry name" value="PTH11-LIKE INTEGRAL MEMBRANE PROTEIN (AFU_ORTHOLOGUE AFUA_5G11245)"/>
    <property type="match status" value="1"/>
</dbReference>
<evidence type="ECO:0000259" key="8">
    <source>
        <dbReference type="Pfam" id="PF20684"/>
    </source>
</evidence>
<keyword evidence="4 7" id="KW-0472">Membrane</keyword>
<comment type="similarity">
    <text evidence="5">Belongs to the SAT4 family.</text>
</comment>
<evidence type="ECO:0000256" key="4">
    <source>
        <dbReference type="ARBA" id="ARBA00023136"/>
    </source>
</evidence>
<feature type="transmembrane region" description="Helical" evidence="7">
    <location>
        <begin position="75"/>
        <end position="97"/>
    </location>
</feature>
<accession>A0A8H3UWZ7</accession>
<evidence type="ECO:0000313" key="9">
    <source>
        <dbReference type="EMBL" id="KAE9977002.1"/>
    </source>
</evidence>
<keyword evidence="10" id="KW-1185">Reference proteome</keyword>
<dbReference type="AlphaFoldDB" id="A0A8H3UWZ7"/>
<dbReference type="InterPro" id="IPR052337">
    <property type="entry name" value="SAT4-like"/>
</dbReference>
<reference evidence="9 10" key="1">
    <citation type="submission" date="2019-07" db="EMBL/GenBank/DDBJ databases">
        <title>Venturia inaequalis Genome Resource.</title>
        <authorList>
            <person name="Lichtner F.J."/>
        </authorList>
    </citation>
    <scope>NUCLEOTIDE SEQUENCE [LARGE SCALE GENOMIC DNA]</scope>
    <source>
        <strain evidence="9 10">DMI_063113</strain>
    </source>
</reference>
<evidence type="ECO:0000256" key="3">
    <source>
        <dbReference type="ARBA" id="ARBA00022989"/>
    </source>
</evidence>
<keyword evidence="3 7" id="KW-1133">Transmembrane helix</keyword>
<dbReference type="GO" id="GO:0016020">
    <property type="term" value="C:membrane"/>
    <property type="evidence" value="ECO:0007669"/>
    <property type="project" value="UniProtKB-SubCell"/>
</dbReference>
<feature type="domain" description="Rhodopsin" evidence="8">
    <location>
        <begin position="19"/>
        <end position="138"/>
    </location>
</feature>
<evidence type="ECO:0000256" key="1">
    <source>
        <dbReference type="ARBA" id="ARBA00004141"/>
    </source>
</evidence>
<feature type="transmembrane region" description="Helical" evidence="7">
    <location>
        <begin position="38"/>
        <end position="63"/>
    </location>
</feature>
<feature type="region of interest" description="Disordered" evidence="6">
    <location>
        <begin position="146"/>
        <end position="180"/>
    </location>
</feature>
<keyword evidence="2 7" id="KW-0812">Transmembrane</keyword>
<evidence type="ECO:0000313" key="10">
    <source>
        <dbReference type="Proteomes" id="UP000490939"/>
    </source>
</evidence>
<dbReference type="Proteomes" id="UP000490939">
    <property type="component" value="Unassembled WGS sequence"/>
</dbReference>
<organism evidence="9 10">
    <name type="scientific">Venturia inaequalis</name>
    <name type="common">Apple scab fungus</name>
    <dbReference type="NCBI Taxonomy" id="5025"/>
    <lineage>
        <taxon>Eukaryota</taxon>
        <taxon>Fungi</taxon>
        <taxon>Dikarya</taxon>
        <taxon>Ascomycota</taxon>
        <taxon>Pezizomycotina</taxon>
        <taxon>Dothideomycetes</taxon>
        <taxon>Pleosporomycetidae</taxon>
        <taxon>Venturiales</taxon>
        <taxon>Venturiaceae</taxon>
        <taxon>Venturia</taxon>
    </lineage>
</organism>
<dbReference type="EMBL" id="WNWR01000483">
    <property type="protein sequence ID" value="KAE9977002.1"/>
    <property type="molecule type" value="Genomic_DNA"/>
</dbReference>
<evidence type="ECO:0000256" key="6">
    <source>
        <dbReference type="SAM" id="MobiDB-lite"/>
    </source>
</evidence>
<dbReference type="InterPro" id="IPR049326">
    <property type="entry name" value="Rhodopsin_dom_fungi"/>
</dbReference>
<gene>
    <name evidence="9" type="ORF">EG327_007891</name>
</gene>